<dbReference type="InParanoid" id="T0S7Y5"/>
<organism evidence="3 4">
    <name type="scientific">Saprolegnia diclina (strain VS20)</name>
    <dbReference type="NCBI Taxonomy" id="1156394"/>
    <lineage>
        <taxon>Eukaryota</taxon>
        <taxon>Sar</taxon>
        <taxon>Stramenopiles</taxon>
        <taxon>Oomycota</taxon>
        <taxon>Saprolegniomycetes</taxon>
        <taxon>Saprolegniales</taxon>
        <taxon>Saprolegniaceae</taxon>
        <taxon>Saprolegnia</taxon>
    </lineage>
</organism>
<dbReference type="GeneID" id="19942005"/>
<dbReference type="Proteomes" id="UP000030762">
    <property type="component" value="Unassembled WGS sequence"/>
</dbReference>
<dbReference type="AlphaFoldDB" id="T0S7Y5"/>
<evidence type="ECO:0000256" key="2">
    <source>
        <dbReference type="SAM" id="MobiDB-lite"/>
    </source>
</evidence>
<feature type="compositionally biased region" description="Basic and acidic residues" evidence="2">
    <location>
        <begin position="296"/>
        <end position="320"/>
    </location>
</feature>
<gene>
    <name evidence="3" type="ORF">SDRG_01278</name>
</gene>
<feature type="region of interest" description="Disordered" evidence="2">
    <location>
        <begin position="393"/>
        <end position="462"/>
    </location>
</feature>
<dbReference type="InterPro" id="IPR051655">
    <property type="entry name" value="FAM161"/>
</dbReference>
<feature type="region of interest" description="Disordered" evidence="2">
    <location>
        <begin position="654"/>
        <end position="679"/>
    </location>
</feature>
<dbReference type="GO" id="GO:0005929">
    <property type="term" value="C:cilium"/>
    <property type="evidence" value="ECO:0007669"/>
    <property type="project" value="TreeGrafter"/>
</dbReference>
<dbReference type="PANTHER" id="PTHR21501:SF1">
    <property type="entry name" value="PROTEIN FAM-161"/>
    <property type="match status" value="1"/>
</dbReference>
<sequence length="679" mass="75652">MDASTKVMVQSAALQSRTTVPLARHFDAVSTHYRYMDADATTKDEEDRARIIRELKAKRSKTKGAGTKTAFEAALEVHGTGHRRPVKRAPPPARPPTNQASTVESPIEQMKRDIDKRASPTAALMKKISAFKAAQERDLAVVERLIQEKNAAEAKAKQLEALLWEQPAKVHPTPQSSRPNVTKKRDLVIDAGESFFNDIHGDESAPPEFNVAGPRTASSIEDEPPGFDDIVEEPEPCTSPTSAVTTQRRERHTANPASDDDAPPSTWATRISSVHSSFLSEATATSNRKRHGSYFEAKERAQEEEAARAADARAKLERAKRATPFTGLLENEAKTRERKHQRLQKVQEAASREYQPFKARDPPVFEPTDGDVAELARQKRVAERAAALLAQSQLPPRLAQAKPRKSRAAPEAHVRIKAQPVPDFQAMQTQWKASLQRAKSRRTTTQVDEFSITRPEKTAKMAQKKQARIERLTAAERAEKEAVEAERRQRLEAAMEAAKASTKVSMTASHKLRTEAIQAKLKARRQVDKSQEEALVAKKEKLKNIAKQVIAEVSDSERKRKEEKGNYVEDPEAAAKAKAEDDRKAYQESLKRNRERILAAAAARPSLMERFAIDKKKEEHKRKALQAVVANVFGKNLGAFKGVFTEDEEDLVAGLETSAADDATDAKDENDEDEYKNDD</sequence>
<keyword evidence="4" id="KW-1185">Reference proteome</keyword>
<feature type="region of interest" description="Disordered" evidence="2">
    <location>
        <begin position="79"/>
        <end position="108"/>
    </location>
</feature>
<dbReference type="eggNOG" id="ENOG502S21V">
    <property type="taxonomic scope" value="Eukaryota"/>
</dbReference>
<proteinExistence type="predicted"/>
<feature type="compositionally biased region" description="Acidic residues" evidence="2">
    <location>
        <begin position="220"/>
        <end position="235"/>
    </location>
</feature>
<feature type="region of interest" description="Disordered" evidence="2">
    <location>
        <begin position="197"/>
        <end position="268"/>
    </location>
</feature>
<evidence type="ECO:0000256" key="1">
    <source>
        <dbReference type="ARBA" id="ARBA00023054"/>
    </source>
</evidence>
<feature type="compositionally biased region" description="Acidic residues" evidence="2">
    <location>
        <begin position="668"/>
        <end position="679"/>
    </location>
</feature>
<protein>
    <submittedName>
        <fullName evidence="3">Uncharacterized protein</fullName>
    </submittedName>
</protein>
<feature type="region of interest" description="Disordered" evidence="2">
    <location>
        <begin position="550"/>
        <end position="591"/>
    </location>
</feature>
<dbReference type="OMA" id="GRSCAFF"/>
<accession>T0S7Y5</accession>
<dbReference type="VEuPathDB" id="FungiDB:SDRG_01278"/>
<evidence type="ECO:0000313" key="4">
    <source>
        <dbReference type="Proteomes" id="UP000030762"/>
    </source>
</evidence>
<dbReference type="EMBL" id="JH767134">
    <property type="protein sequence ID" value="EQC41303.1"/>
    <property type="molecule type" value="Genomic_DNA"/>
</dbReference>
<evidence type="ECO:0000313" key="3">
    <source>
        <dbReference type="EMBL" id="EQC41303.1"/>
    </source>
</evidence>
<feature type="compositionally biased region" description="Basic and acidic residues" evidence="2">
    <location>
        <begin position="555"/>
        <end position="591"/>
    </location>
</feature>
<dbReference type="PANTHER" id="PTHR21501">
    <property type="entry name" value="PROTEIN FAM-161"/>
    <property type="match status" value="1"/>
</dbReference>
<feature type="region of interest" description="Disordered" evidence="2">
    <location>
        <begin position="281"/>
        <end position="369"/>
    </location>
</feature>
<keyword evidence="1" id="KW-0175">Coiled coil</keyword>
<dbReference type="OrthoDB" id="168140at2759"/>
<name>T0S7Y5_SAPDV</name>
<dbReference type="GO" id="GO:0005856">
    <property type="term" value="C:cytoskeleton"/>
    <property type="evidence" value="ECO:0007669"/>
    <property type="project" value="UniProtKB-ARBA"/>
</dbReference>
<reference evidence="3 4" key="1">
    <citation type="submission" date="2012-04" db="EMBL/GenBank/DDBJ databases">
        <title>The Genome Sequence of Saprolegnia declina VS20.</title>
        <authorList>
            <consortium name="The Broad Institute Genome Sequencing Platform"/>
            <person name="Russ C."/>
            <person name="Nusbaum C."/>
            <person name="Tyler B."/>
            <person name="van West P."/>
            <person name="Dieguez-Uribeondo J."/>
            <person name="de Bruijn I."/>
            <person name="Tripathy S."/>
            <person name="Jiang R."/>
            <person name="Young S.K."/>
            <person name="Zeng Q."/>
            <person name="Gargeya S."/>
            <person name="Fitzgerald M."/>
            <person name="Haas B."/>
            <person name="Abouelleil A."/>
            <person name="Alvarado L."/>
            <person name="Arachchi H.M."/>
            <person name="Berlin A."/>
            <person name="Chapman S.B."/>
            <person name="Goldberg J."/>
            <person name="Griggs A."/>
            <person name="Gujja S."/>
            <person name="Hansen M."/>
            <person name="Howarth C."/>
            <person name="Imamovic A."/>
            <person name="Larimer J."/>
            <person name="McCowen C."/>
            <person name="Montmayeur A."/>
            <person name="Murphy C."/>
            <person name="Neiman D."/>
            <person name="Pearson M."/>
            <person name="Priest M."/>
            <person name="Roberts A."/>
            <person name="Saif S."/>
            <person name="Shea T."/>
            <person name="Sisk P."/>
            <person name="Sykes S."/>
            <person name="Wortman J."/>
            <person name="Nusbaum C."/>
            <person name="Birren B."/>
        </authorList>
    </citation>
    <scope>NUCLEOTIDE SEQUENCE [LARGE SCALE GENOMIC DNA]</scope>
    <source>
        <strain evidence="3 4">VS20</strain>
    </source>
</reference>
<dbReference type="RefSeq" id="XP_008605017.1">
    <property type="nucleotide sequence ID" value="XM_008606795.1"/>
</dbReference>
<dbReference type="GO" id="GO:0044782">
    <property type="term" value="P:cilium organization"/>
    <property type="evidence" value="ECO:0007669"/>
    <property type="project" value="TreeGrafter"/>
</dbReference>